<evidence type="ECO:0000313" key="1">
    <source>
        <dbReference type="EMBL" id="AWT60371.1"/>
    </source>
</evidence>
<reference evidence="1 2" key="1">
    <citation type="submission" date="2018-06" db="EMBL/GenBank/DDBJ databases">
        <title>Draft Genome Sequence of a Novel Marine Bacterium Related to the Verrucomicrobia.</title>
        <authorList>
            <person name="Vosseberg J."/>
            <person name="Martijn J."/>
            <person name="Ettema T.J.G."/>
        </authorList>
    </citation>
    <scope>NUCLEOTIDE SEQUENCE [LARGE SCALE GENOMIC DNA]</scope>
    <source>
        <strain evidence="1">TARA_B100001123</strain>
    </source>
</reference>
<name>A0A2Z4AE29_9BACT</name>
<gene>
    <name evidence="1" type="ORF">DF168_01579</name>
</gene>
<dbReference type="SUPFAM" id="SSF50939">
    <property type="entry name" value="Sialidases"/>
    <property type="match status" value="1"/>
</dbReference>
<dbReference type="Proteomes" id="UP000247465">
    <property type="component" value="Chromosome"/>
</dbReference>
<protein>
    <recommendedName>
        <fullName evidence="3">Sialidase domain-containing protein</fullName>
    </recommendedName>
</protein>
<dbReference type="CDD" id="cd15482">
    <property type="entry name" value="Sialidase_non-viral"/>
    <property type="match status" value="1"/>
</dbReference>
<evidence type="ECO:0000313" key="2">
    <source>
        <dbReference type="Proteomes" id="UP000247465"/>
    </source>
</evidence>
<dbReference type="InterPro" id="IPR036278">
    <property type="entry name" value="Sialidase_sf"/>
</dbReference>
<dbReference type="Gene3D" id="2.120.10.10">
    <property type="match status" value="1"/>
</dbReference>
<dbReference type="AlphaFoldDB" id="A0A2Z4AE29"/>
<accession>A0A2Z4AE29</accession>
<dbReference type="EMBL" id="CP029803">
    <property type="protein sequence ID" value="AWT60371.1"/>
    <property type="molecule type" value="Genomic_DNA"/>
</dbReference>
<sequence length="387" mass="43386">MVCMILSENYSILARSSDPENLYTGSPSLANLPNGRLVASYEWFRPKPLKEEILNQTEILVSDDGATTWRKVAAVDFIWASLFIVGDVLYIIGNRRKSRDICIARSSDGGESWTDIVTLFQGRFHGAPTHVLLRSGIVYRAFETCMGVRSEWKSLVVAGDLSGDLLATSSWRMSNKLGFPKVPAVLTQGKYQASNEDKIPHDSWLEGNVIEVNGEFRVVLRTIIDGHSTAGLAAVCRLKDDGFELKYCFLQFYPMPGAQCKFHIVQDPIVGLFWTTVTIPTDTWQDREPLREIGFQGPPGNERRILMLMYSKDALNWLQAGCVAIDGHPCNSFSYASQLIFGDDLLILARTSQGGRNQHDTNLITLHQVRNFRELALDLNPRLDNQP</sequence>
<dbReference type="KEGG" id="mtar:DF168_01579"/>
<organism evidence="1 2">
    <name type="scientific">Candidatus Moanibacter tarae</name>
    <dbReference type="NCBI Taxonomy" id="2200854"/>
    <lineage>
        <taxon>Bacteria</taxon>
        <taxon>Pseudomonadati</taxon>
        <taxon>Verrucomicrobiota</taxon>
        <taxon>Opitutia</taxon>
        <taxon>Puniceicoccales</taxon>
        <taxon>Puniceicoccales incertae sedis</taxon>
        <taxon>Candidatus Moanibacter</taxon>
    </lineage>
</organism>
<evidence type="ECO:0008006" key="3">
    <source>
        <dbReference type="Google" id="ProtNLM"/>
    </source>
</evidence>
<proteinExistence type="predicted"/>